<sequence length="166" mass="18487">MPSYTCAVAGCSSSSRKQDVDVIGWSVFPSRKKHPTRRKLWETRCKRGAEWRATQYHAICSKHFVDWHQELSCQYADPELFAYNDWGQQLHKYQFEPGNSVRAEAAMPSSEDSDGCVGDNPAPVIPAIADMQEVQNYNLVDGGTSSVAAGNLFSPLCCNNLINLIL</sequence>
<dbReference type="AlphaFoldDB" id="A0A5B7J2Q4"/>
<protein>
    <recommendedName>
        <fullName evidence="6">THAP-type domain-containing protein</fullName>
    </recommendedName>
</protein>
<dbReference type="PROSITE" id="PS50950">
    <property type="entry name" value="ZF_THAP"/>
    <property type="match status" value="1"/>
</dbReference>
<evidence type="ECO:0000313" key="7">
    <source>
        <dbReference type="EMBL" id="MPC90452.1"/>
    </source>
</evidence>
<dbReference type="InterPro" id="IPR006612">
    <property type="entry name" value="THAP_Znf"/>
</dbReference>
<proteinExistence type="predicted"/>
<name>A0A5B7J2Q4_PORTR</name>
<evidence type="ECO:0000259" key="6">
    <source>
        <dbReference type="PROSITE" id="PS50950"/>
    </source>
</evidence>
<dbReference type="SUPFAM" id="SSF57716">
    <property type="entry name" value="Glucocorticoid receptor-like (DNA-binding domain)"/>
    <property type="match status" value="1"/>
</dbReference>
<dbReference type="OrthoDB" id="6378667at2759"/>
<keyword evidence="8" id="KW-1185">Reference proteome</keyword>
<keyword evidence="2 5" id="KW-0863">Zinc-finger</keyword>
<evidence type="ECO:0000256" key="2">
    <source>
        <dbReference type="ARBA" id="ARBA00022771"/>
    </source>
</evidence>
<accession>A0A5B7J2Q4</accession>
<keyword evidence="4 5" id="KW-0238">DNA-binding</keyword>
<evidence type="ECO:0000256" key="3">
    <source>
        <dbReference type="ARBA" id="ARBA00022833"/>
    </source>
</evidence>
<dbReference type="EMBL" id="VSRR010084441">
    <property type="protein sequence ID" value="MPC90452.1"/>
    <property type="molecule type" value="Genomic_DNA"/>
</dbReference>
<dbReference type="GO" id="GO:0008270">
    <property type="term" value="F:zinc ion binding"/>
    <property type="evidence" value="ECO:0007669"/>
    <property type="project" value="UniProtKB-KW"/>
</dbReference>
<keyword evidence="3" id="KW-0862">Zinc</keyword>
<feature type="domain" description="THAP-type" evidence="6">
    <location>
        <begin position="1"/>
        <end position="81"/>
    </location>
</feature>
<dbReference type="Proteomes" id="UP000324222">
    <property type="component" value="Unassembled WGS sequence"/>
</dbReference>
<comment type="caution">
    <text evidence="7">The sequence shown here is derived from an EMBL/GenBank/DDBJ whole genome shotgun (WGS) entry which is preliminary data.</text>
</comment>
<evidence type="ECO:0000256" key="5">
    <source>
        <dbReference type="PROSITE-ProRule" id="PRU00309"/>
    </source>
</evidence>
<organism evidence="7 8">
    <name type="scientific">Portunus trituberculatus</name>
    <name type="common">Swimming crab</name>
    <name type="synonym">Neptunus trituberculatus</name>
    <dbReference type="NCBI Taxonomy" id="210409"/>
    <lineage>
        <taxon>Eukaryota</taxon>
        <taxon>Metazoa</taxon>
        <taxon>Ecdysozoa</taxon>
        <taxon>Arthropoda</taxon>
        <taxon>Crustacea</taxon>
        <taxon>Multicrustacea</taxon>
        <taxon>Malacostraca</taxon>
        <taxon>Eumalacostraca</taxon>
        <taxon>Eucarida</taxon>
        <taxon>Decapoda</taxon>
        <taxon>Pleocyemata</taxon>
        <taxon>Brachyura</taxon>
        <taxon>Eubrachyura</taxon>
        <taxon>Portunoidea</taxon>
        <taxon>Portunidae</taxon>
        <taxon>Portuninae</taxon>
        <taxon>Portunus</taxon>
    </lineage>
</organism>
<gene>
    <name evidence="7" type="ORF">E2C01_085440</name>
</gene>
<dbReference type="Pfam" id="PF05485">
    <property type="entry name" value="THAP"/>
    <property type="match status" value="1"/>
</dbReference>
<evidence type="ECO:0000256" key="4">
    <source>
        <dbReference type="ARBA" id="ARBA00023125"/>
    </source>
</evidence>
<keyword evidence="1" id="KW-0479">Metal-binding</keyword>
<evidence type="ECO:0000313" key="8">
    <source>
        <dbReference type="Proteomes" id="UP000324222"/>
    </source>
</evidence>
<reference evidence="7 8" key="1">
    <citation type="submission" date="2019-05" db="EMBL/GenBank/DDBJ databases">
        <title>Another draft genome of Portunus trituberculatus and its Hox gene families provides insights of decapod evolution.</title>
        <authorList>
            <person name="Jeong J.-H."/>
            <person name="Song I."/>
            <person name="Kim S."/>
            <person name="Choi T."/>
            <person name="Kim D."/>
            <person name="Ryu S."/>
            <person name="Kim W."/>
        </authorList>
    </citation>
    <scope>NUCLEOTIDE SEQUENCE [LARGE SCALE GENOMIC DNA]</scope>
    <source>
        <tissue evidence="7">Muscle</tissue>
    </source>
</reference>
<evidence type="ECO:0000256" key="1">
    <source>
        <dbReference type="ARBA" id="ARBA00022723"/>
    </source>
</evidence>
<dbReference type="GO" id="GO:0003677">
    <property type="term" value="F:DNA binding"/>
    <property type="evidence" value="ECO:0007669"/>
    <property type="project" value="UniProtKB-UniRule"/>
</dbReference>